<dbReference type="InterPro" id="IPR057195">
    <property type="entry name" value="DUF7873"/>
</dbReference>
<name>A0A6J4N935_9CYAN</name>
<dbReference type="Pfam" id="PF25283">
    <property type="entry name" value="DUF7873"/>
    <property type="match status" value="1"/>
</dbReference>
<protein>
    <submittedName>
        <fullName evidence="2">Uncharacterized protein</fullName>
    </submittedName>
</protein>
<sequence>MARLNQIIAIEKGIKSRSVQELAEAQKALQKPAVLSGISRTYRPKDEEGEQLPPESKKVEVKAEEIIRKTTEVLTKLFDVTATKDWTNCSARADVIVDGNVLLSQVPVSYLLFIEKQLVDLQAFIKKLPVLDASETWNFDASADCWATEPVQTLKTFKTPRNHVKAEATEHHPAQVDVYYEDITIGYWRTVKFSGALPARRINELLQRVEILQQAVMFAREEANNSEVEEQRVGERIFQFIFR</sequence>
<evidence type="ECO:0000313" key="2">
    <source>
        <dbReference type="EMBL" id="CAA9378318.1"/>
    </source>
</evidence>
<accession>A0A6J4N935</accession>
<keyword evidence="1" id="KW-0175">Coiled coil</keyword>
<feature type="coiled-coil region" evidence="1">
    <location>
        <begin position="202"/>
        <end position="229"/>
    </location>
</feature>
<gene>
    <name evidence="2" type="ORF">AVDCRST_MAG84-4887</name>
</gene>
<dbReference type="EMBL" id="CADCTZ010001086">
    <property type="protein sequence ID" value="CAA9378318.1"/>
    <property type="molecule type" value="Genomic_DNA"/>
</dbReference>
<proteinExistence type="predicted"/>
<dbReference type="AlphaFoldDB" id="A0A6J4N935"/>
<organism evidence="2">
    <name type="scientific">uncultured Microcoleus sp</name>
    <dbReference type="NCBI Taxonomy" id="259945"/>
    <lineage>
        <taxon>Bacteria</taxon>
        <taxon>Bacillati</taxon>
        <taxon>Cyanobacteriota</taxon>
        <taxon>Cyanophyceae</taxon>
        <taxon>Oscillatoriophycideae</taxon>
        <taxon>Oscillatoriales</taxon>
        <taxon>Microcoleaceae</taxon>
        <taxon>Microcoleus</taxon>
        <taxon>environmental samples</taxon>
    </lineage>
</organism>
<evidence type="ECO:0000256" key="1">
    <source>
        <dbReference type="SAM" id="Coils"/>
    </source>
</evidence>
<reference evidence="2" key="1">
    <citation type="submission" date="2020-02" db="EMBL/GenBank/DDBJ databases">
        <authorList>
            <person name="Meier V. D."/>
        </authorList>
    </citation>
    <scope>NUCLEOTIDE SEQUENCE</scope>
    <source>
        <strain evidence="2">AVDCRST_MAG84</strain>
    </source>
</reference>